<evidence type="ECO:0000256" key="1">
    <source>
        <dbReference type="ARBA" id="ARBA00004448"/>
    </source>
</evidence>
<comment type="subcellular location">
    <subcellularLocation>
        <location evidence="1">Mitochondrion inner membrane</location>
        <topology evidence="1">Multi-pass membrane protein</topology>
    </subcellularLocation>
</comment>
<dbReference type="InterPro" id="IPR018108">
    <property type="entry name" value="MCP_transmembrane"/>
</dbReference>
<feature type="compositionally biased region" description="Polar residues" evidence="11">
    <location>
        <begin position="1"/>
        <end position="10"/>
    </location>
</feature>
<evidence type="ECO:0000256" key="9">
    <source>
        <dbReference type="ARBA" id="ARBA00023136"/>
    </source>
</evidence>
<keyword evidence="14" id="KW-1185">Reference proteome</keyword>
<comment type="similarity">
    <text evidence="2">Belongs to the mitochondrial carrier (TC 2.A.29) family.</text>
</comment>
<evidence type="ECO:0000256" key="2">
    <source>
        <dbReference type="ARBA" id="ARBA00006375"/>
    </source>
</evidence>
<dbReference type="Gene3D" id="1.50.40.10">
    <property type="entry name" value="Mitochondrial carrier domain"/>
    <property type="match status" value="2"/>
</dbReference>
<dbReference type="GeneID" id="36566329"/>
<reference evidence="13 14" key="1">
    <citation type="submission" date="2018-03" db="EMBL/GenBank/DDBJ databases">
        <title>Candida pseudohaemulonii genome assembly and annotation.</title>
        <authorList>
            <person name="Munoz J.F."/>
            <person name="Gade L.G."/>
            <person name="Chow N.A."/>
            <person name="Litvintseva A.P."/>
            <person name="Loparev V.N."/>
            <person name="Cuomo C.A."/>
        </authorList>
    </citation>
    <scope>NUCLEOTIDE SEQUENCE [LARGE SCALE GENOMIC DNA]</scope>
    <source>
        <strain evidence="13 14">B12108</strain>
    </source>
</reference>
<feature type="repeat" description="Solcar" evidence="10">
    <location>
        <begin position="139"/>
        <end position="234"/>
    </location>
</feature>
<sequence>MSQSLTTSAIPTPFQPHRDHHTHHEKAKVPESQPPADPEPGTYSPILSCMLAGGFGGAIGDSAMHSLDTVKTRQQGLLWNPRYKNMVPAYITIFRQEGFFRGLYGGYTPAILGSFPSTATFFGTYEYSKRFMINNLHMNDTVSYFIAGILGDLALSVFYVPSEVLKTRLQLQGRFNNPYTKGCGYNYRNLRDAVRLISKTEGTSALAYGYKETLLRDLPFSALQFAFYERFRQWAIIYNDSNHDLPFTLELGTGAAAGGLAGVLTTPLDVIKTRIQTATTSTAGAHAPHFASTGGAFSQLLHKFSTVKALHSIYKNEGIYGMFSGVGPRFIWTGIQSSIMLLLYQMTLKRLDADTSHINETNVKFLTKEPIVGLKISDGDTLKKRVQITFDSAGHFNHFVQKIKLWLGLNVVVQRSLEDQLLMSQEVAGLQSQRRPEQPRVDIADTGNDLLSQKESFSQVRPNSKDLELQGSQTARASQPFAPSQAAPDIPLIRPSQSFSQNADQPNQLLHVNWQVNSPQPLANMVSPSVAASNFTHSLNLLVNAAQGLQNEVTGMISPNPSQYTAEQTVAFRGNKEAQHSQIFEPAVPPGMNRSISNILSQPSQTSARPDDSFLSQLTQRFDNSCFSILNPVKSELQSDVSMSKPGIPLITEKDLRNAIEDIPFEIPAEENARKKTRRGSKMDNLLSKALEDALKDEDGIEELDDMSLRLKIAQKLKSSSFKAFVKRVDKLVGDKMQQ</sequence>
<protein>
    <recommendedName>
        <fullName evidence="15">Mitochondrial carrier protein</fullName>
    </recommendedName>
</protein>
<evidence type="ECO:0000256" key="11">
    <source>
        <dbReference type="SAM" id="MobiDB-lite"/>
    </source>
</evidence>
<evidence type="ECO:0008006" key="15">
    <source>
        <dbReference type="Google" id="ProtNLM"/>
    </source>
</evidence>
<evidence type="ECO:0000313" key="13">
    <source>
        <dbReference type="EMBL" id="PSK38377.1"/>
    </source>
</evidence>
<dbReference type="GO" id="GO:0055085">
    <property type="term" value="P:transmembrane transport"/>
    <property type="evidence" value="ECO:0007669"/>
    <property type="project" value="InterPro"/>
</dbReference>
<organism evidence="13 14">
    <name type="scientific">Candidozyma pseudohaemuli</name>
    <dbReference type="NCBI Taxonomy" id="418784"/>
    <lineage>
        <taxon>Eukaryota</taxon>
        <taxon>Fungi</taxon>
        <taxon>Dikarya</taxon>
        <taxon>Ascomycota</taxon>
        <taxon>Saccharomycotina</taxon>
        <taxon>Pichiomycetes</taxon>
        <taxon>Metschnikowiaceae</taxon>
        <taxon>Candidozyma</taxon>
    </lineage>
</organism>
<gene>
    <name evidence="13" type="ORF">C7M61_002940</name>
</gene>
<evidence type="ECO:0000256" key="12">
    <source>
        <dbReference type="SAM" id="Phobius"/>
    </source>
</evidence>
<evidence type="ECO:0000256" key="8">
    <source>
        <dbReference type="ARBA" id="ARBA00023128"/>
    </source>
</evidence>
<feature type="transmembrane region" description="Helical" evidence="12">
    <location>
        <begin position="142"/>
        <end position="160"/>
    </location>
</feature>
<evidence type="ECO:0000256" key="3">
    <source>
        <dbReference type="ARBA" id="ARBA00022448"/>
    </source>
</evidence>
<keyword evidence="8" id="KW-0496">Mitochondrion</keyword>
<evidence type="ECO:0000313" key="14">
    <source>
        <dbReference type="Proteomes" id="UP000241107"/>
    </source>
</evidence>
<dbReference type="GO" id="GO:0005743">
    <property type="term" value="C:mitochondrial inner membrane"/>
    <property type="evidence" value="ECO:0007669"/>
    <property type="project" value="UniProtKB-SubCell"/>
</dbReference>
<keyword evidence="5" id="KW-0677">Repeat</keyword>
<dbReference type="AlphaFoldDB" id="A0A2P7YQY2"/>
<evidence type="ECO:0000256" key="4">
    <source>
        <dbReference type="ARBA" id="ARBA00022692"/>
    </source>
</evidence>
<dbReference type="Pfam" id="PF00153">
    <property type="entry name" value="Mito_carr"/>
    <property type="match status" value="3"/>
</dbReference>
<feature type="repeat" description="Solcar" evidence="10">
    <location>
        <begin position="245"/>
        <end position="350"/>
    </location>
</feature>
<dbReference type="SUPFAM" id="SSF103506">
    <property type="entry name" value="Mitochondrial carrier"/>
    <property type="match status" value="1"/>
</dbReference>
<feature type="region of interest" description="Disordered" evidence="11">
    <location>
        <begin position="1"/>
        <end position="40"/>
    </location>
</feature>
<dbReference type="InterPro" id="IPR002067">
    <property type="entry name" value="MCP"/>
</dbReference>
<evidence type="ECO:0000256" key="10">
    <source>
        <dbReference type="PROSITE-ProRule" id="PRU00282"/>
    </source>
</evidence>
<feature type="repeat" description="Solcar" evidence="10">
    <location>
        <begin position="44"/>
        <end position="131"/>
    </location>
</feature>
<keyword evidence="6" id="KW-0999">Mitochondrion inner membrane</keyword>
<dbReference type="PRINTS" id="PR00926">
    <property type="entry name" value="MITOCARRIER"/>
</dbReference>
<comment type="caution">
    <text evidence="13">The sequence shown here is derived from an EMBL/GenBank/DDBJ whole genome shotgun (WGS) entry which is preliminary data.</text>
</comment>
<keyword evidence="7 12" id="KW-1133">Transmembrane helix</keyword>
<proteinExistence type="inferred from homology"/>
<name>A0A2P7YQY2_9ASCO</name>
<evidence type="ECO:0000256" key="7">
    <source>
        <dbReference type="ARBA" id="ARBA00022989"/>
    </source>
</evidence>
<keyword evidence="3" id="KW-0813">Transport</keyword>
<dbReference type="FunFam" id="1.50.40.10:FF:000095">
    <property type="entry name" value="Mitochondrial carrier protein"/>
    <property type="match status" value="1"/>
</dbReference>
<dbReference type="VEuPathDB" id="FungiDB:C7M61_002940"/>
<dbReference type="RefSeq" id="XP_024713702.1">
    <property type="nucleotide sequence ID" value="XM_024858296.1"/>
</dbReference>
<keyword evidence="4 10" id="KW-0812">Transmembrane</keyword>
<evidence type="ECO:0000256" key="6">
    <source>
        <dbReference type="ARBA" id="ARBA00022792"/>
    </source>
</evidence>
<dbReference type="OrthoDB" id="415315at2759"/>
<evidence type="ECO:0000256" key="5">
    <source>
        <dbReference type="ARBA" id="ARBA00022737"/>
    </source>
</evidence>
<dbReference type="InterPro" id="IPR023395">
    <property type="entry name" value="MCP_dom_sf"/>
</dbReference>
<dbReference type="Proteomes" id="UP000241107">
    <property type="component" value="Unassembled WGS sequence"/>
</dbReference>
<dbReference type="PROSITE" id="PS50920">
    <property type="entry name" value="SOLCAR"/>
    <property type="match status" value="3"/>
</dbReference>
<dbReference type="PANTHER" id="PTHR45667">
    <property type="entry name" value="S-ADENOSYLMETHIONINE MITOCHONDRIAL CARRIER PROTEIN"/>
    <property type="match status" value="1"/>
</dbReference>
<keyword evidence="9 10" id="KW-0472">Membrane</keyword>
<dbReference type="EMBL" id="PYFQ01000006">
    <property type="protein sequence ID" value="PSK38377.1"/>
    <property type="molecule type" value="Genomic_DNA"/>
</dbReference>
<accession>A0A2P7YQY2</accession>